<feature type="binding site" evidence="1">
    <location>
        <position position="63"/>
    </location>
    <ligand>
        <name>Mg(2+)</name>
        <dbReference type="ChEBI" id="CHEBI:18420"/>
        <label>1</label>
    </ligand>
</feature>
<name>A0A172TB96_9DEIO</name>
<dbReference type="KEGG" id="dpu:SU48_11510"/>
<dbReference type="AlphaFoldDB" id="A0A172TB96"/>
<dbReference type="SUPFAM" id="SSF101478">
    <property type="entry name" value="ADP-ribosylglycohydrolase"/>
    <property type="match status" value="1"/>
</dbReference>
<dbReference type="OrthoDB" id="9798107at2"/>
<keyword evidence="3" id="KW-1185">Reference proteome</keyword>
<organism evidence="2 3">
    <name type="scientific">Deinococcus puniceus</name>
    <dbReference type="NCBI Taxonomy" id="1182568"/>
    <lineage>
        <taxon>Bacteria</taxon>
        <taxon>Thermotogati</taxon>
        <taxon>Deinococcota</taxon>
        <taxon>Deinococci</taxon>
        <taxon>Deinococcales</taxon>
        <taxon>Deinococcaceae</taxon>
        <taxon>Deinococcus</taxon>
    </lineage>
</organism>
<feature type="binding site" evidence="1">
    <location>
        <position position="61"/>
    </location>
    <ligand>
        <name>Mg(2+)</name>
        <dbReference type="ChEBI" id="CHEBI:18420"/>
        <label>1</label>
    </ligand>
</feature>
<keyword evidence="2" id="KW-0378">Hydrolase</keyword>
<keyword evidence="1" id="KW-0479">Metal-binding</keyword>
<dbReference type="PANTHER" id="PTHR16222">
    <property type="entry name" value="ADP-RIBOSYLGLYCOHYDROLASE"/>
    <property type="match status" value="1"/>
</dbReference>
<dbReference type="Proteomes" id="UP000077363">
    <property type="component" value="Chromosome"/>
</dbReference>
<reference evidence="2 3" key="1">
    <citation type="submission" date="2015-01" db="EMBL/GenBank/DDBJ databases">
        <title>Deinococcus puniceus/DY1/ whole genome sequencing.</title>
        <authorList>
            <person name="Kim M.K."/>
            <person name="Srinivasan S."/>
            <person name="Lee J.-J."/>
        </authorList>
    </citation>
    <scope>NUCLEOTIDE SEQUENCE [LARGE SCALE GENOMIC DNA]</scope>
    <source>
        <strain evidence="2 3">DY1</strain>
    </source>
</reference>
<dbReference type="STRING" id="1182568.SU48_11510"/>
<keyword evidence="1" id="KW-0460">Magnesium</keyword>
<gene>
    <name evidence="2" type="ORF">SU48_11510</name>
</gene>
<feature type="binding site" evidence="1">
    <location>
        <position position="280"/>
    </location>
    <ligand>
        <name>Mg(2+)</name>
        <dbReference type="ChEBI" id="CHEBI:18420"/>
        <label>1</label>
    </ligand>
</feature>
<dbReference type="RefSeq" id="WP_064015364.1">
    <property type="nucleotide sequence ID" value="NZ_CP011387.1"/>
</dbReference>
<comment type="cofactor">
    <cofactor evidence="1">
        <name>Mg(2+)</name>
        <dbReference type="ChEBI" id="CHEBI:18420"/>
    </cofactor>
    <text evidence="1">Binds 2 magnesium ions per subunit.</text>
</comment>
<sequence length="332" mass="35248">MTSSPVPRQVRLNTLLSLSAADALGAATEFKTPAAIRAHYGDTFTDYQPGSVFGFAPGEATDDSQMVAATLLGYAKQQGLEGVLAGLQDWIATGPPDVGGLTRDALRKRGLDGGARAWASSNFQSAGNGGLMRIAAVWIAGYTEEELAHESALVTALTHADPRCVHASVFFTAFLDALHRGTEYTDAAELALKVMDNLDARAVLLERDVFTVSGREAINTFHAQDRDARTQVRARVRDGLAGNIHSQSGYVLDTLQAAVAHARADSWQACVEPAVLLGNDSDTVACVVGAVAGARGLSVPPHLLPPLRLGHSWAGWQREWSCAEGFEDLLKS</sequence>
<proteinExistence type="predicted"/>
<dbReference type="Pfam" id="PF03747">
    <property type="entry name" value="ADP_ribosyl_GH"/>
    <property type="match status" value="1"/>
</dbReference>
<dbReference type="PANTHER" id="PTHR16222:SF12">
    <property type="entry name" value="ADP-RIBOSYLGLYCOHYDROLASE-RELATED"/>
    <property type="match status" value="1"/>
</dbReference>
<evidence type="ECO:0000256" key="1">
    <source>
        <dbReference type="PIRSR" id="PIRSR605502-1"/>
    </source>
</evidence>
<dbReference type="GO" id="GO:0016787">
    <property type="term" value="F:hydrolase activity"/>
    <property type="evidence" value="ECO:0007669"/>
    <property type="project" value="UniProtKB-KW"/>
</dbReference>
<dbReference type="GO" id="GO:0046872">
    <property type="term" value="F:metal ion binding"/>
    <property type="evidence" value="ECO:0007669"/>
    <property type="project" value="UniProtKB-KW"/>
</dbReference>
<feature type="binding site" evidence="1">
    <location>
        <position position="283"/>
    </location>
    <ligand>
        <name>Mg(2+)</name>
        <dbReference type="ChEBI" id="CHEBI:18420"/>
        <label>1</label>
    </ligand>
</feature>
<dbReference type="PATRIC" id="fig|1182568.3.peg.2389"/>
<accession>A0A172TB96</accession>
<dbReference type="EMBL" id="CP011387">
    <property type="protein sequence ID" value="ANE44288.1"/>
    <property type="molecule type" value="Genomic_DNA"/>
</dbReference>
<feature type="binding site" evidence="1">
    <location>
        <position position="62"/>
    </location>
    <ligand>
        <name>Mg(2+)</name>
        <dbReference type="ChEBI" id="CHEBI:18420"/>
        <label>1</label>
    </ligand>
</feature>
<evidence type="ECO:0000313" key="3">
    <source>
        <dbReference type="Proteomes" id="UP000077363"/>
    </source>
</evidence>
<dbReference type="Gene3D" id="1.10.4080.10">
    <property type="entry name" value="ADP-ribosylation/Crystallin J1"/>
    <property type="match status" value="1"/>
</dbReference>
<feature type="binding site" evidence="1">
    <location>
        <position position="282"/>
    </location>
    <ligand>
        <name>Mg(2+)</name>
        <dbReference type="ChEBI" id="CHEBI:18420"/>
        <label>1</label>
    </ligand>
</feature>
<protein>
    <submittedName>
        <fullName evidence="2">ADP-ribosylglycohydrolase</fullName>
    </submittedName>
</protein>
<dbReference type="InterPro" id="IPR036705">
    <property type="entry name" value="Ribosyl_crysJ1_sf"/>
</dbReference>
<evidence type="ECO:0000313" key="2">
    <source>
        <dbReference type="EMBL" id="ANE44288.1"/>
    </source>
</evidence>
<dbReference type="InterPro" id="IPR050792">
    <property type="entry name" value="ADP-ribosylglycohydrolase"/>
</dbReference>
<dbReference type="InterPro" id="IPR005502">
    <property type="entry name" value="Ribosyl_crysJ1"/>
</dbReference>